<dbReference type="EMBL" id="CP080544">
    <property type="protein sequence ID" value="QYR52871.1"/>
    <property type="molecule type" value="Genomic_DNA"/>
</dbReference>
<evidence type="ECO:0000313" key="2">
    <source>
        <dbReference type="EMBL" id="QYR52871.1"/>
    </source>
</evidence>
<dbReference type="Proteomes" id="UP000824755">
    <property type="component" value="Chromosome"/>
</dbReference>
<gene>
    <name evidence="2" type="ORF">H8L67_09915</name>
</gene>
<feature type="region of interest" description="Disordered" evidence="1">
    <location>
        <begin position="1"/>
        <end position="22"/>
    </location>
</feature>
<evidence type="ECO:0000256" key="1">
    <source>
        <dbReference type="SAM" id="MobiDB-lite"/>
    </source>
</evidence>
<organism evidence="2 3">
    <name type="scientific">Lysobacter soyae</name>
    <dbReference type="NCBI Taxonomy" id="2764185"/>
    <lineage>
        <taxon>Bacteria</taxon>
        <taxon>Pseudomonadati</taxon>
        <taxon>Pseudomonadota</taxon>
        <taxon>Gammaproteobacteria</taxon>
        <taxon>Lysobacterales</taxon>
        <taxon>Lysobacteraceae</taxon>
        <taxon>Lysobacter</taxon>
    </lineage>
</organism>
<dbReference type="RefSeq" id="WP_220379691.1">
    <property type="nucleotide sequence ID" value="NZ_CP080544.1"/>
</dbReference>
<keyword evidence="3" id="KW-1185">Reference proteome</keyword>
<reference evidence="2 3" key="1">
    <citation type="submission" date="2021-08" db="EMBL/GenBank/DDBJ databases">
        <title>Lysobacter sp. strain CJ11 Genome sequencing and assembly.</title>
        <authorList>
            <person name="Kim I."/>
        </authorList>
    </citation>
    <scope>NUCLEOTIDE SEQUENCE [LARGE SCALE GENOMIC DNA]</scope>
    <source>
        <strain evidence="2 3">CJ11</strain>
    </source>
</reference>
<accession>A0ABX8WPK8</accession>
<evidence type="ECO:0000313" key="3">
    <source>
        <dbReference type="Proteomes" id="UP000824755"/>
    </source>
</evidence>
<protein>
    <submittedName>
        <fullName evidence="2">Uncharacterized protein</fullName>
    </submittedName>
</protein>
<sequence length="325" mass="37220">MNDRADGIPKNERSTPKTAKAEQVRKKRLQLIEFGLSEFRHRVKVTDIDRPITCAVCDRCKPVPPLSQSIHGRNFSKLIDRLELLFENGAGEPDAVRDLYMAPWFDAMDYTCTYRTLLGTFNSIIFALFRFGYPPEQLRHVFDELWADRLSLPNWFVSTIGVEDPEEKLEASLRFWIDAARKYDEAIMSQKQVEVACAPLSASNLYLGWAAPQLLLTQLGRAAAQKQFGKVHEEHASIKAWAFNELNKFQDQSMDSVKDLILKLTGHRGAPIPKSTPSPDALRTLENLLQRFYRDDQLFTTQVDRIVKSKRGRPRVQSKIKSPPE</sequence>
<proteinExistence type="predicted"/>
<name>A0ABX8WPK8_9GAMM</name>